<dbReference type="Pfam" id="PF00249">
    <property type="entry name" value="Myb_DNA-binding"/>
    <property type="match status" value="2"/>
</dbReference>
<dbReference type="InterPro" id="IPR009057">
    <property type="entry name" value="Homeodomain-like_sf"/>
</dbReference>
<dbReference type="GO" id="GO:0005634">
    <property type="term" value="C:nucleus"/>
    <property type="evidence" value="ECO:0007669"/>
    <property type="project" value="UniProtKB-SubCell"/>
</dbReference>
<dbReference type="PROSITE" id="PS50090">
    <property type="entry name" value="MYB_LIKE"/>
    <property type="match status" value="2"/>
</dbReference>
<proteinExistence type="predicted"/>
<dbReference type="GO" id="GO:0043565">
    <property type="term" value="F:sequence-specific DNA binding"/>
    <property type="evidence" value="ECO:0007669"/>
    <property type="project" value="InterPro"/>
</dbReference>
<dbReference type="FunFam" id="1.10.10.60:FF:000011">
    <property type="entry name" value="Myb transcription factor"/>
    <property type="match status" value="1"/>
</dbReference>
<keyword evidence="2" id="KW-0677">Repeat</keyword>
<evidence type="ECO:0000256" key="3">
    <source>
        <dbReference type="ARBA" id="ARBA00023015"/>
    </source>
</evidence>
<name>A0A6J0P024_RAPSA</name>
<evidence type="ECO:0000313" key="9">
    <source>
        <dbReference type="Proteomes" id="UP000504610"/>
    </source>
</evidence>
<dbReference type="InterPro" id="IPR017930">
    <property type="entry name" value="Myb_dom"/>
</dbReference>
<dbReference type="OrthoDB" id="2143914at2759"/>
<dbReference type="GO" id="GO:0003700">
    <property type="term" value="F:DNA-binding transcription factor activity"/>
    <property type="evidence" value="ECO:0007669"/>
    <property type="project" value="InterPro"/>
</dbReference>
<dbReference type="AlphaFoldDB" id="A0A6J0P024"/>
<dbReference type="CDD" id="cd00167">
    <property type="entry name" value="SANT"/>
    <property type="match status" value="2"/>
</dbReference>
<evidence type="ECO:0000256" key="1">
    <source>
        <dbReference type="ARBA" id="ARBA00004123"/>
    </source>
</evidence>
<dbReference type="KEGG" id="rsz:108861017"/>
<dbReference type="RefSeq" id="XP_018490352.2">
    <property type="nucleotide sequence ID" value="XM_018634850.2"/>
</dbReference>
<organism evidence="9 10">
    <name type="scientific">Raphanus sativus</name>
    <name type="common">Radish</name>
    <name type="synonym">Raphanus raphanistrum var. sativus</name>
    <dbReference type="NCBI Taxonomy" id="3726"/>
    <lineage>
        <taxon>Eukaryota</taxon>
        <taxon>Viridiplantae</taxon>
        <taxon>Streptophyta</taxon>
        <taxon>Embryophyta</taxon>
        <taxon>Tracheophyta</taxon>
        <taxon>Spermatophyta</taxon>
        <taxon>Magnoliopsida</taxon>
        <taxon>eudicotyledons</taxon>
        <taxon>Gunneridae</taxon>
        <taxon>Pentapetalae</taxon>
        <taxon>rosids</taxon>
        <taxon>malvids</taxon>
        <taxon>Brassicales</taxon>
        <taxon>Brassicaceae</taxon>
        <taxon>Brassiceae</taxon>
        <taxon>Raphanus</taxon>
    </lineage>
</organism>
<gene>
    <name evidence="10" type="primary">LOC108861017</name>
</gene>
<feature type="domain" description="HTH myb-type" evidence="8">
    <location>
        <begin position="6"/>
        <end position="62"/>
    </location>
</feature>
<dbReference type="SMART" id="SM00717">
    <property type="entry name" value="SANT"/>
    <property type="match status" value="2"/>
</dbReference>
<keyword evidence="3" id="KW-0805">Transcription regulation</keyword>
<dbReference type="GeneID" id="108861017"/>
<keyword evidence="5" id="KW-0804">Transcription</keyword>
<evidence type="ECO:0000256" key="2">
    <source>
        <dbReference type="ARBA" id="ARBA00022737"/>
    </source>
</evidence>
<dbReference type="InterPro" id="IPR044676">
    <property type="entry name" value="EOBI/EOBII-like_plant"/>
</dbReference>
<feature type="domain" description="Myb-like" evidence="7">
    <location>
        <begin position="59"/>
        <end position="109"/>
    </location>
</feature>
<sequence length="246" mass="29149">MDYKKEKTLRRGPWLEEEDERLVKFVTLLGERRWDSLARVSGLKRSGKSCRLRWMNYLNPSLKRGPMSQEEETIIFQIHAFWGNKWSMIARRLPGRTDNEVKNYYRTHFRKKMEAQNYDKIIDWSRNTGGDLLCKYKETEIITWARTTTQEHGFDKTVKESKQINMESDKETNGGIFERESFGVMKSPYENRISDWISEISTDQSDANLLEDRTSSSSENNIDINIGSSWFEETRDFEEFSCSLWS</sequence>
<feature type="domain" description="Myb-like" evidence="7">
    <location>
        <begin position="6"/>
        <end position="58"/>
    </location>
</feature>
<evidence type="ECO:0000256" key="6">
    <source>
        <dbReference type="ARBA" id="ARBA00023242"/>
    </source>
</evidence>
<dbReference type="InterPro" id="IPR001005">
    <property type="entry name" value="SANT/Myb"/>
</dbReference>
<evidence type="ECO:0000313" key="10">
    <source>
        <dbReference type="RefSeq" id="XP_018490352.2"/>
    </source>
</evidence>
<evidence type="ECO:0000256" key="5">
    <source>
        <dbReference type="ARBA" id="ARBA00023163"/>
    </source>
</evidence>
<dbReference type="Proteomes" id="UP000504610">
    <property type="component" value="Chromosome 5"/>
</dbReference>
<protein>
    <submittedName>
        <fullName evidence="10">Transcription factor MYB27</fullName>
    </submittedName>
</protein>
<dbReference type="PANTHER" id="PTHR45675:SF8">
    <property type="entry name" value="TRANSCRIPTION FACTOR MYB27"/>
    <property type="match status" value="1"/>
</dbReference>
<comment type="subcellular location">
    <subcellularLocation>
        <location evidence="1">Nucleus</location>
    </subcellularLocation>
</comment>
<dbReference type="Gene3D" id="1.10.10.60">
    <property type="entry name" value="Homeodomain-like"/>
    <property type="match status" value="2"/>
</dbReference>
<dbReference type="PROSITE" id="PS51294">
    <property type="entry name" value="HTH_MYB"/>
    <property type="match status" value="2"/>
</dbReference>
<dbReference type="PANTHER" id="PTHR45675">
    <property type="entry name" value="MYB TRANSCRIPTION FACTOR-RELATED-RELATED"/>
    <property type="match status" value="1"/>
</dbReference>
<feature type="domain" description="HTH myb-type" evidence="8">
    <location>
        <begin position="63"/>
        <end position="113"/>
    </location>
</feature>
<evidence type="ECO:0000256" key="4">
    <source>
        <dbReference type="ARBA" id="ARBA00023125"/>
    </source>
</evidence>
<dbReference type="SUPFAM" id="SSF46689">
    <property type="entry name" value="Homeodomain-like"/>
    <property type="match status" value="1"/>
</dbReference>
<keyword evidence="9" id="KW-1185">Reference proteome</keyword>
<evidence type="ECO:0000259" key="7">
    <source>
        <dbReference type="PROSITE" id="PS50090"/>
    </source>
</evidence>
<reference evidence="9" key="1">
    <citation type="journal article" date="2019" name="Database">
        <title>The radish genome database (RadishGD): an integrated information resource for radish genomics.</title>
        <authorList>
            <person name="Yu H.J."/>
            <person name="Baek S."/>
            <person name="Lee Y.J."/>
            <person name="Cho A."/>
            <person name="Mun J.H."/>
        </authorList>
    </citation>
    <scope>NUCLEOTIDE SEQUENCE [LARGE SCALE GENOMIC DNA]</scope>
    <source>
        <strain evidence="9">cv. WK10039</strain>
    </source>
</reference>
<evidence type="ECO:0000259" key="8">
    <source>
        <dbReference type="PROSITE" id="PS51294"/>
    </source>
</evidence>
<keyword evidence="4" id="KW-0238">DNA-binding</keyword>
<accession>A0A6J0P024</accession>
<keyword evidence="6" id="KW-0539">Nucleus</keyword>
<reference evidence="10" key="2">
    <citation type="submission" date="2025-08" db="UniProtKB">
        <authorList>
            <consortium name="RefSeq"/>
        </authorList>
    </citation>
    <scope>IDENTIFICATION</scope>
    <source>
        <tissue evidence="10">Leaf</tissue>
    </source>
</reference>